<evidence type="ECO:0000313" key="1">
    <source>
        <dbReference type="EMBL" id="CAI9694180.1"/>
    </source>
</evidence>
<accession>A0ACB0E0Q7</accession>
<reference evidence="1" key="1">
    <citation type="submission" date="2023-05" db="EMBL/GenBank/DDBJ databases">
        <authorList>
            <consortium name="ELIXIR-Norway"/>
        </authorList>
    </citation>
    <scope>NUCLEOTIDE SEQUENCE</scope>
</reference>
<sequence length="102" mass="11209">MHCHVPRSDRSATSRPHIWMRRHLSPQSGGEAGDPEVQAPPRARGRAGPRACVPACARAQRPREPRLRDRGMGVGAQQGLNLRRPPRASLRVNNQPVRESGG</sequence>
<organism evidence="1 2">
    <name type="scientific">Rangifer tarandus platyrhynchus</name>
    <name type="common">Svalbard reindeer</name>
    <dbReference type="NCBI Taxonomy" id="3082113"/>
    <lineage>
        <taxon>Eukaryota</taxon>
        <taxon>Metazoa</taxon>
        <taxon>Chordata</taxon>
        <taxon>Craniata</taxon>
        <taxon>Vertebrata</taxon>
        <taxon>Euteleostomi</taxon>
        <taxon>Mammalia</taxon>
        <taxon>Eutheria</taxon>
        <taxon>Laurasiatheria</taxon>
        <taxon>Artiodactyla</taxon>
        <taxon>Ruminantia</taxon>
        <taxon>Pecora</taxon>
        <taxon>Cervidae</taxon>
        <taxon>Odocoileinae</taxon>
        <taxon>Rangifer</taxon>
    </lineage>
</organism>
<protein>
    <submittedName>
        <fullName evidence="1">Uncharacterized protein</fullName>
    </submittedName>
</protein>
<dbReference type="EMBL" id="OX596097">
    <property type="protein sequence ID" value="CAI9694180.1"/>
    <property type="molecule type" value="Genomic_DNA"/>
</dbReference>
<proteinExistence type="predicted"/>
<gene>
    <name evidence="1" type="ORF">MRATA1EN3_LOCUS5393</name>
</gene>
<dbReference type="Proteomes" id="UP001162501">
    <property type="component" value="Chromosome 13"/>
</dbReference>
<name>A0ACB0E0Q7_RANTA</name>
<evidence type="ECO:0000313" key="2">
    <source>
        <dbReference type="Proteomes" id="UP001162501"/>
    </source>
</evidence>